<dbReference type="GO" id="GO:0008270">
    <property type="term" value="F:zinc ion binding"/>
    <property type="evidence" value="ECO:0007669"/>
    <property type="project" value="InterPro"/>
</dbReference>
<dbReference type="OrthoDB" id="9790889at2"/>
<dbReference type="EMBL" id="FUWY01000002">
    <property type="protein sequence ID" value="SJZ53192.1"/>
    <property type="molecule type" value="Genomic_DNA"/>
</dbReference>
<dbReference type="RefSeq" id="WP_159443717.1">
    <property type="nucleotide sequence ID" value="NZ_FUWY01000002.1"/>
</dbReference>
<dbReference type="CDD" id="cd07363">
    <property type="entry name" value="45_DOPA_Dioxygenase"/>
    <property type="match status" value="1"/>
</dbReference>
<dbReference type="GO" id="GO:0008198">
    <property type="term" value="F:ferrous iron binding"/>
    <property type="evidence" value="ECO:0007669"/>
    <property type="project" value="InterPro"/>
</dbReference>
<dbReference type="Pfam" id="PF02900">
    <property type="entry name" value="LigB"/>
    <property type="match status" value="1"/>
</dbReference>
<evidence type="ECO:0000313" key="7">
    <source>
        <dbReference type="EMBL" id="SJZ53192.1"/>
    </source>
</evidence>
<dbReference type="STRING" id="118967.SAMN02745191_0855"/>
<name>A0A1T4LEG5_9FIRM</name>
<accession>A0A1T4LEG5</accession>
<comment type="similarity">
    <text evidence="2">Belongs to the DODA-type extradiol aromatic ring-opening dioxygenase family.</text>
</comment>
<dbReference type="Proteomes" id="UP000243297">
    <property type="component" value="Unassembled WGS sequence"/>
</dbReference>
<organism evidence="7 8">
    <name type="scientific">Anaerorhabdus furcosa</name>
    <dbReference type="NCBI Taxonomy" id="118967"/>
    <lineage>
        <taxon>Bacteria</taxon>
        <taxon>Bacillati</taxon>
        <taxon>Bacillota</taxon>
        <taxon>Erysipelotrichia</taxon>
        <taxon>Erysipelotrichales</taxon>
        <taxon>Erysipelotrichaceae</taxon>
        <taxon>Anaerorhabdus</taxon>
    </lineage>
</organism>
<protein>
    <submittedName>
        <fullName evidence="7">Aromatic ring-opening dioxygenase, catalytic subunit, LigB family</fullName>
    </submittedName>
</protein>
<reference evidence="8" key="1">
    <citation type="submission" date="2017-02" db="EMBL/GenBank/DDBJ databases">
        <authorList>
            <person name="Varghese N."/>
            <person name="Submissions S."/>
        </authorList>
    </citation>
    <scope>NUCLEOTIDE SEQUENCE [LARGE SCALE GENOMIC DNA]</scope>
    <source>
        <strain evidence="8">ATCC 25662</strain>
    </source>
</reference>
<keyword evidence="8" id="KW-1185">Reference proteome</keyword>
<evidence type="ECO:0000259" key="6">
    <source>
        <dbReference type="Pfam" id="PF02900"/>
    </source>
</evidence>
<feature type="domain" description="Extradiol ring-cleavage dioxygenase class III enzyme subunit B" evidence="6">
    <location>
        <begin position="22"/>
        <end position="232"/>
    </location>
</feature>
<dbReference type="AlphaFoldDB" id="A0A1T4LEG5"/>
<evidence type="ECO:0000313" key="8">
    <source>
        <dbReference type="Proteomes" id="UP000243297"/>
    </source>
</evidence>
<comment type="cofactor">
    <cofactor evidence="1">
        <name>Zn(2+)</name>
        <dbReference type="ChEBI" id="CHEBI:29105"/>
    </cofactor>
</comment>
<dbReference type="PANTHER" id="PTHR30096">
    <property type="entry name" value="4,5-DOPA DIOXYGENASE EXTRADIOL-LIKE PROTEIN"/>
    <property type="match status" value="1"/>
</dbReference>
<proteinExistence type="inferred from homology"/>
<dbReference type="Gene3D" id="3.40.830.10">
    <property type="entry name" value="LigB-like"/>
    <property type="match status" value="1"/>
</dbReference>
<dbReference type="SUPFAM" id="SSF53213">
    <property type="entry name" value="LigB-like"/>
    <property type="match status" value="1"/>
</dbReference>
<dbReference type="InterPro" id="IPR004183">
    <property type="entry name" value="Xdiol_dOase_suB"/>
</dbReference>
<keyword evidence="3" id="KW-0479">Metal-binding</keyword>
<evidence type="ECO:0000256" key="1">
    <source>
        <dbReference type="ARBA" id="ARBA00001947"/>
    </source>
</evidence>
<dbReference type="InterPro" id="IPR014436">
    <property type="entry name" value="Extradiol_dOase_DODA"/>
</dbReference>
<evidence type="ECO:0000256" key="2">
    <source>
        <dbReference type="ARBA" id="ARBA00007581"/>
    </source>
</evidence>
<dbReference type="GO" id="GO:0016702">
    <property type="term" value="F:oxidoreductase activity, acting on single donors with incorporation of molecular oxygen, incorporation of two atoms of oxygen"/>
    <property type="evidence" value="ECO:0007669"/>
    <property type="project" value="UniProtKB-ARBA"/>
</dbReference>
<keyword evidence="5" id="KW-0560">Oxidoreductase</keyword>
<keyword evidence="4" id="KW-0862">Zinc</keyword>
<dbReference type="PIRSF" id="PIRSF006157">
    <property type="entry name" value="Doxgns_DODA"/>
    <property type="match status" value="1"/>
</dbReference>
<gene>
    <name evidence="7" type="ORF">SAMN02745191_0855</name>
</gene>
<dbReference type="PANTHER" id="PTHR30096:SF0">
    <property type="entry name" value="4,5-DOPA DIOXYGENASE EXTRADIOL-LIKE PROTEIN"/>
    <property type="match status" value="1"/>
</dbReference>
<sequence length="253" mass="29151">MRMPVCFIGHGSPMNAIENNIFTKQWKNLIENIHPKAILMISAHWVSDKFEITTNLYPKMIYDMFGFPDQLYTVDYPAHTDKTIIERCLSILPTLKENNIRGYDHGAWSILIHMFPNADIPVIQLSLNRNASPQEHYELGKSFQILRDEGVLIVGSGNIVHNLRVLDWENENNEYDWAKNFRQRVNECLIHHEDEQLIEYSQWGNDAILSVNSSEHYLPLIVCLGASNHDSVLITNDKIISGSLSMTCVVWNK</sequence>
<evidence type="ECO:0000256" key="4">
    <source>
        <dbReference type="ARBA" id="ARBA00022833"/>
    </source>
</evidence>
<dbReference type="NCBIfam" id="NF007914">
    <property type="entry name" value="PRK10628.1"/>
    <property type="match status" value="1"/>
</dbReference>
<keyword evidence="7" id="KW-0223">Dioxygenase</keyword>
<evidence type="ECO:0000256" key="3">
    <source>
        <dbReference type="ARBA" id="ARBA00022723"/>
    </source>
</evidence>
<evidence type="ECO:0000256" key="5">
    <source>
        <dbReference type="ARBA" id="ARBA00023002"/>
    </source>
</evidence>